<evidence type="ECO:0000259" key="9">
    <source>
        <dbReference type="PROSITE" id="PS51194"/>
    </source>
</evidence>
<dbReference type="SMART" id="SM00490">
    <property type="entry name" value="HELICc"/>
    <property type="match status" value="1"/>
</dbReference>
<comment type="similarity">
    <text evidence="1">Belongs to the helicase family. RLR subfamily.</text>
</comment>
<evidence type="ECO:0000313" key="11">
    <source>
        <dbReference type="EMBL" id="WAR22444.1"/>
    </source>
</evidence>
<dbReference type="Gene3D" id="2.170.150.30">
    <property type="entry name" value="RIG-I-like receptor, C-terminal regulatory domain"/>
    <property type="match status" value="1"/>
</dbReference>
<evidence type="ECO:0000259" key="10">
    <source>
        <dbReference type="PROSITE" id="PS51789"/>
    </source>
</evidence>
<dbReference type="InterPro" id="IPR038557">
    <property type="entry name" value="RLR_C_sf"/>
</dbReference>
<dbReference type="PANTHER" id="PTHR14074">
    <property type="entry name" value="HELICASE WITH DEATH DOMAIN-RELATED"/>
    <property type="match status" value="1"/>
</dbReference>
<dbReference type="PROSITE" id="PS51194">
    <property type="entry name" value="HELICASE_CTER"/>
    <property type="match status" value="1"/>
</dbReference>
<keyword evidence="4" id="KW-0067">ATP-binding</keyword>
<reference evidence="11" key="1">
    <citation type="submission" date="2022-11" db="EMBL/GenBank/DDBJ databases">
        <title>Centuries of genome instability and evolution in soft-shell clam transmissible cancer (bioRxiv).</title>
        <authorList>
            <person name="Hart S.F.M."/>
            <person name="Yonemitsu M.A."/>
            <person name="Giersch R.M."/>
            <person name="Beal B.F."/>
            <person name="Arriagada G."/>
            <person name="Davis B.W."/>
            <person name="Ostrander E.A."/>
            <person name="Goff S.P."/>
            <person name="Metzger M.J."/>
        </authorList>
    </citation>
    <scope>NUCLEOTIDE SEQUENCE</scope>
    <source>
        <strain evidence="11">MELC-2E11</strain>
        <tissue evidence="11">Siphon/mantle</tissue>
    </source>
</reference>
<dbReference type="InterPro" id="IPR014001">
    <property type="entry name" value="Helicase_ATP-bd"/>
</dbReference>
<dbReference type="PANTHER" id="PTHR14074:SF16">
    <property type="entry name" value="ANTIVIRAL INNATE IMMUNE RESPONSE RECEPTOR RIG-I"/>
    <property type="match status" value="1"/>
</dbReference>
<dbReference type="InterPro" id="IPR051363">
    <property type="entry name" value="RLR_Helicase"/>
</dbReference>
<keyword evidence="2" id="KW-0399">Innate immunity</keyword>
<organism evidence="11 12">
    <name type="scientific">Mya arenaria</name>
    <name type="common">Soft-shell clam</name>
    <dbReference type="NCBI Taxonomy" id="6604"/>
    <lineage>
        <taxon>Eukaryota</taxon>
        <taxon>Metazoa</taxon>
        <taxon>Spiralia</taxon>
        <taxon>Lophotrochozoa</taxon>
        <taxon>Mollusca</taxon>
        <taxon>Bivalvia</taxon>
        <taxon>Autobranchia</taxon>
        <taxon>Heteroconchia</taxon>
        <taxon>Euheterodonta</taxon>
        <taxon>Imparidentia</taxon>
        <taxon>Neoheterodontei</taxon>
        <taxon>Myida</taxon>
        <taxon>Myoidea</taxon>
        <taxon>Myidae</taxon>
        <taxon>Mya</taxon>
    </lineage>
</organism>
<keyword evidence="5" id="KW-0391">Immunity</keyword>
<evidence type="ECO:0000256" key="5">
    <source>
        <dbReference type="ARBA" id="ARBA00022859"/>
    </source>
</evidence>
<feature type="domain" description="RLR CTR" evidence="10">
    <location>
        <begin position="515"/>
        <end position="595"/>
    </location>
</feature>
<dbReference type="Gene3D" id="1.20.1320.30">
    <property type="match status" value="1"/>
</dbReference>
<evidence type="ECO:0000256" key="2">
    <source>
        <dbReference type="ARBA" id="ARBA00022588"/>
    </source>
</evidence>
<evidence type="ECO:0000256" key="4">
    <source>
        <dbReference type="ARBA" id="ARBA00022840"/>
    </source>
</evidence>
<dbReference type="InterPro" id="IPR011545">
    <property type="entry name" value="DEAD/DEAH_box_helicase_dom"/>
</dbReference>
<dbReference type="EMBL" id="CP111023">
    <property type="protein sequence ID" value="WAR22444.1"/>
    <property type="molecule type" value="Genomic_DNA"/>
</dbReference>
<dbReference type="PROSITE" id="PS51192">
    <property type="entry name" value="HELICASE_ATP_BIND_1"/>
    <property type="match status" value="1"/>
</dbReference>
<dbReference type="SUPFAM" id="SSF52540">
    <property type="entry name" value="P-loop containing nucleoside triphosphate hydrolases"/>
    <property type="match status" value="1"/>
</dbReference>
<name>A0ABY7FNK3_MYAAR</name>
<dbReference type="Pfam" id="PF11648">
    <property type="entry name" value="RIG-I_C-RD"/>
    <property type="match status" value="1"/>
</dbReference>
<dbReference type="PROSITE" id="PS51789">
    <property type="entry name" value="RLR_CTR"/>
    <property type="match status" value="1"/>
</dbReference>
<evidence type="ECO:0000256" key="3">
    <source>
        <dbReference type="ARBA" id="ARBA00022741"/>
    </source>
</evidence>
<gene>
    <name evidence="11" type="ORF">MAR_016418</name>
</gene>
<keyword evidence="12" id="KW-1185">Reference proteome</keyword>
<dbReference type="Pfam" id="PF00270">
    <property type="entry name" value="DEAD"/>
    <property type="match status" value="1"/>
</dbReference>
<dbReference type="SMART" id="SM00487">
    <property type="entry name" value="DEXDc"/>
    <property type="match status" value="1"/>
</dbReference>
<evidence type="ECO:0000256" key="6">
    <source>
        <dbReference type="ARBA" id="ARBA00049390"/>
    </source>
</evidence>
<dbReference type="Pfam" id="PF00271">
    <property type="entry name" value="Helicase_C"/>
    <property type="match status" value="1"/>
</dbReference>
<dbReference type="InterPro" id="IPR027417">
    <property type="entry name" value="P-loop_NTPase"/>
</dbReference>
<evidence type="ECO:0000313" key="12">
    <source>
        <dbReference type="Proteomes" id="UP001164746"/>
    </source>
</evidence>
<keyword evidence="3" id="KW-0547">Nucleotide-binding</keyword>
<dbReference type="Gene3D" id="3.40.50.300">
    <property type="entry name" value="P-loop containing nucleotide triphosphate hydrolases"/>
    <property type="match status" value="5"/>
</dbReference>
<dbReference type="InterPro" id="IPR021673">
    <property type="entry name" value="RLR_CTR"/>
</dbReference>
<feature type="region of interest" description="Disordered" evidence="7">
    <location>
        <begin position="1"/>
        <end position="88"/>
    </location>
</feature>
<sequence>MEKTNPKTAKGGKRKQEQSSQPPPKHNRLSTFPEETMSKDEDMLAENDGIQGTEKKEENATRNEQTVMSDEEFEINTATDQEDLGSNVDEEDISLRGYQEELAKEGCEGKNVIVVAPTNSGKTRVACKIMQVHLRQKKAERKMGRIIFLVENEALAIQQGEVCAELLPTYRTKVFSGNVHREFSLIVFDECHHSNKQHMYNEIMSRYLDLKLREKVESSELPQIVGLTASLGVGGKTEKVQGLNHMKKIMANMDAKFLCTVRTPDTIEQLKRFANPPVEELLPVHGRDVDLFKIAVQEIAKNMFDYMTQAPEPRIETFANEPENPKLIKLEEILLRVLSSNQNARGIIFVRTKELAQALVRWVNETDSLKGLNASEFTGQGAAASDGGMTKSGQKNALQFFKDGQHRLLIATSVAEEGLDISKCNLVIRYEHVTNEIVRLQSRGRARAENSLYYVIAEEGSWILEKEERNFRCEKLMEKIVPDLQLFIEDPANFWERELLDIQEKMKREEERQAQQRAVHMATTGARFECFNCSSLICLSDDIRVIKGAHHVIIDEEAKRRLILKKGATDFEEPEGAKYGGVLLCANEECQRQLG</sequence>
<feature type="domain" description="Helicase C-terminal" evidence="9">
    <location>
        <begin position="329"/>
        <end position="500"/>
    </location>
</feature>
<feature type="non-terminal residue" evidence="11">
    <location>
        <position position="1"/>
    </location>
</feature>
<comment type="catalytic activity">
    <reaction evidence="6">
        <text>ATP + H2O = ADP + phosphate + H(+)</text>
        <dbReference type="Rhea" id="RHEA:13065"/>
        <dbReference type="ChEBI" id="CHEBI:15377"/>
        <dbReference type="ChEBI" id="CHEBI:15378"/>
        <dbReference type="ChEBI" id="CHEBI:30616"/>
        <dbReference type="ChEBI" id="CHEBI:43474"/>
        <dbReference type="ChEBI" id="CHEBI:456216"/>
        <dbReference type="EC" id="3.6.4.13"/>
    </reaction>
    <physiologicalReaction direction="left-to-right" evidence="6">
        <dbReference type="Rhea" id="RHEA:13066"/>
    </physiologicalReaction>
</comment>
<dbReference type="InterPro" id="IPR001650">
    <property type="entry name" value="Helicase_C-like"/>
</dbReference>
<evidence type="ECO:0000256" key="1">
    <source>
        <dbReference type="ARBA" id="ARBA00006866"/>
    </source>
</evidence>
<evidence type="ECO:0000259" key="8">
    <source>
        <dbReference type="PROSITE" id="PS51192"/>
    </source>
</evidence>
<protein>
    <submittedName>
        <fullName evidence="11">DHX58-like protein</fullName>
    </submittedName>
</protein>
<accession>A0ABY7FNK3</accession>
<feature type="domain" description="Helicase ATP-binding" evidence="8">
    <location>
        <begin position="103"/>
        <end position="249"/>
    </location>
</feature>
<dbReference type="Proteomes" id="UP001164746">
    <property type="component" value="Chromosome 12"/>
</dbReference>
<feature type="compositionally biased region" description="Acidic residues" evidence="7">
    <location>
        <begin position="69"/>
        <end position="88"/>
    </location>
</feature>
<proteinExistence type="inferred from homology"/>
<evidence type="ECO:0000256" key="7">
    <source>
        <dbReference type="SAM" id="MobiDB-lite"/>
    </source>
</evidence>